<accession>A0A5S9PLW0</accession>
<dbReference type="PANTHER" id="PTHR43244:SF1">
    <property type="entry name" value="5,10-METHYLENETETRAHYDROMETHANOPTERIN REDUCTASE"/>
    <property type="match status" value="1"/>
</dbReference>
<dbReference type="CDD" id="cd01097">
    <property type="entry name" value="Tetrahydromethanopterin_reductase"/>
    <property type="match status" value="1"/>
</dbReference>
<evidence type="ECO:0000256" key="1">
    <source>
        <dbReference type="ARBA" id="ARBA00023002"/>
    </source>
</evidence>
<dbReference type="Proteomes" id="UP000434580">
    <property type="component" value="Unassembled WGS sequence"/>
</dbReference>
<dbReference type="InterPro" id="IPR019951">
    <property type="entry name" value="F420_OxRdatse_Rv3520c_pred"/>
</dbReference>
<sequence>MVKLGLMLGYSGKTLNIPIDLIRHAESLGYDSVWTAEAYGSDAVTPATWILAHTTRIRVGTCIMQIPARTPAMAAMTAMTLSQLSGGRFIAGLGASGPQVVEGWHGIPYNKPVTRTREYIQIMREIMAREGPVTFDGEVYQLPTRIEGATGLGKPLKSILQADTEIPIYTASITPAGLACAAEVADGVFPIWMSPEKFETTLLPHYQKGFDRGLEGKTLANFANVPGLSVVLGDDVDACRMTVKHFMALYIGGMGAKGKNFYTTYASTLGYEEEALRVQELYLAGKKDEAVKAVPDALVDEVALVGPEKRIRERAEAWIEAGQKGLVDTLMISTLQPDVIDLLADIFTDKS</sequence>
<dbReference type="GO" id="GO:0016705">
    <property type="term" value="F:oxidoreductase activity, acting on paired donors, with incorporation or reduction of molecular oxygen"/>
    <property type="evidence" value="ECO:0007669"/>
    <property type="project" value="InterPro"/>
</dbReference>
<keyword evidence="1 3" id="KW-0560">Oxidoreductase</keyword>
<dbReference type="InterPro" id="IPR036661">
    <property type="entry name" value="Luciferase-like_sf"/>
</dbReference>
<dbReference type="InterPro" id="IPR011251">
    <property type="entry name" value="Luciferase-like_dom"/>
</dbReference>
<reference evidence="3 4" key="1">
    <citation type="submission" date="2019-11" db="EMBL/GenBank/DDBJ databases">
        <authorList>
            <person name="Holert J."/>
        </authorList>
    </citation>
    <scope>NUCLEOTIDE SEQUENCE [LARGE SCALE GENOMIC DNA]</scope>
    <source>
        <strain evidence="3">BC5_2</strain>
    </source>
</reference>
<dbReference type="OrthoDB" id="7239898at2"/>
<dbReference type="PANTHER" id="PTHR43244">
    <property type="match status" value="1"/>
</dbReference>
<dbReference type="Pfam" id="PF00296">
    <property type="entry name" value="Bac_luciferase"/>
    <property type="match status" value="1"/>
</dbReference>
<proteinExistence type="predicted"/>
<dbReference type="AlphaFoldDB" id="A0A5S9PLW0"/>
<feature type="domain" description="Luciferase-like" evidence="2">
    <location>
        <begin position="11"/>
        <end position="322"/>
    </location>
</feature>
<dbReference type="EC" id="1.-.-.-" evidence="3"/>
<dbReference type="Gene3D" id="3.20.20.30">
    <property type="entry name" value="Luciferase-like domain"/>
    <property type="match status" value="1"/>
</dbReference>
<dbReference type="SUPFAM" id="SSF51679">
    <property type="entry name" value="Bacterial luciferase-like"/>
    <property type="match status" value="1"/>
</dbReference>
<evidence type="ECO:0000313" key="3">
    <source>
        <dbReference type="EMBL" id="CAA0105024.1"/>
    </source>
</evidence>
<dbReference type="InterPro" id="IPR050564">
    <property type="entry name" value="F420-G6PD/mer"/>
</dbReference>
<dbReference type="EMBL" id="CACSII010000012">
    <property type="protein sequence ID" value="CAA0105024.1"/>
    <property type="molecule type" value="Genomic_DNA"/>
</dbReference>
<gene>
    <name evidence="3" type="ORF">DPBNPPHM_01138</name>
</gene>
<evidence type="ECO:0000259" key="2">
    <source>
        <dbReference type="Pfam" id="PF00296"/>
    </source>
</evidence>
<organism evidence="3 4">
    <name type="scientific">BD1-7 clade bacterium</name>
    <dbReference type="NCBI Taxonomy" id="2029982"/>
    <lineage>
        <taxon>Bacteria</taxon>
        <taxon>Pseudomonadati</taxon>
        <taxon>Pseudomonadota</taxon>
        <taxon>Gammaproteobacteria</taxon>
        <taxon>Cellvibrionales</taxon>
        <taxon>Spongiibacteraceae</taxon>
        <taxon>BD1-7 clade</taxon>
    </lineage>
</organism>
<protein>
    <submittedName>
        <fullName evidence="3">Coenzyme F420-dependent oxidoreductase</fullName>
        <ecNumber evidence="3">1.-.-.-</ecNumber>
    </submittedName>
</protein>
<name>A0A5S9PLW0_9GAMM</name>
<dbReference type="NCBIfam" id="TIGR03559">
    <property type="entry name" value="F420_Rv3520c"/>
    <property type="match status" value="1"/>
</dbReference>
<evidence type="ECO:0000313" key="4">
    <source>
        <dbReference type="Proteomes" id="UP000434580"/>
    </source>
</evidence>